<sequence length="167" mass="18673">MNRSGRRAARRGGLVGTDWVREDMVLGMPSSGEKGAPGLLRAIKRYGRPVERSYVHRVGKTFFATAVRQKRLSEVVILLRRRNGLCLVHTKEFYPKATYRLLSGGVKPGEDLITAVRREALEETGLEVRIESFLGILRHQFVCEGRSLPLVSYLFAVVEESGVLGCD</sequence>
<dbReference type="EMBL" id="BARS01045073">
    <property type="protein sequence ID" value="GAG29231.1"/>
    <property type="molecule type" value="Genomic_DNA"/>
</dbReference>
<dbReference type="InterPro" id="IPR020084">
    <property type="entry name" value="NUDIX_hydrolase_CS"/>
</dbReference>
<dbReference type="GO" id="GO:0016787">
    <property type="term" value="F:hydrolase activity"/>
    <property type="evidence" value="ECO:0007669"/>
    <property type="project" value="UniProtKB-KW"/>
</dbReference>
<dbReference type="CDD" id="cd02883">
    <property type="entry name" value="NUDIX_Hydrolase"/>
    <property type="match status" value="1"/>
</dbReference>
<accession>X0XWS3</accession>
<dbReference type="SUPFAM" id="SSF55811">
    <property type="entry name" value="Nudix"/>
    <property type="match status" value="1"/>
</dbReference>
<protein>
    <recommendedName>
        <fullName evidence="2">Nudix hydrolase domain-containing protein</fullName>
    </recommendedName>
</protein>
<dbReference type="PROSITE" id="PS00893">
    <property type="entry name" value="NUDIX_BOX"/>
    <property type="match status" value="1"/>
</dbReference>
<evidence type="ECO:0000256" key="1">
    <source>
        <dbReference type="ARBA" id="ARBA00022801"/>
    </source>
</evidence>
<reference evidence="3" key="1">
    <citation type="journal article" date="2014" name="Front. Microbiol.">
        <title>High frequency of phylogenetically diverse reductive dehalogenase-homologous genes in deep subseafloor sedimentary metagenomes.</title>
        <authorList>
            <person name="Kawai M."/>
            <person name="Futagami T."/>
            <person name="Toyoda A."/>
            <person name="Takaki Y."/>
            <person name="Nishi S."/>
            <person name="Hori S."/>
            <person name="Arai W."/>
            <person name="Tsubouchi T."/>
            <person name="Morono Y."/>
            <person name="Uchiyama I."/>
            <person name="Ito T."/>
            <person name="Fujiyama A."/>
            <person name="Inagaki F."/>
            <person name="Takami H."/>
        </authorList>
    </citation>
    <scope>NUCLEOTIDE SEQUENCE</scope>
    <source>
        <strain evidence="3">Expedition CK06-06</strain>
    </source>
</reference>
<feature type="non-terminal residue" evidence="3">
    <location>
        <position position="167"/>
    </location>
</feature>
<comment type="caution">
    <text evidence="3">The sequence shown here is derived from an EMBL/GenBank/DDBJ whole genome shotgun (WGS) entry which is preliminary data.</text>
</comment>
<gene>
    <name evidence="3" type="ORF">S01H1_68005</name>
</gene>
<organism evidence="3">
    <name type="scientific">marine sediment metagenome</name>
    <dbReference type="NCBI Taxonomy" id="412755"/>
    <lineage>
        <taxon>unclassified sequences</taxon>
        <taxon>metagenomes</taxon>
        <taxon>ecological metagenomes</taxon>
    </lineage>
</organism>
<keyword evidence="1" id="KW-0378">Hydrolase</keyword>
<name>X0XWS3_9ZZZZ</name>
<proteinExistence type="predicted"/>
<evidence type="ECO:0000313" key="3">
    <source>
        <dbReference type="EMBL" id="GAG29231.1"/>
    </source>
</evidence>
<dbReference type="InterPro" id="IPR000086">
    <property type="entry name" value="NUDIX_hydrolase_dom"/>
</dbReference>
<evidence type="ECO:0000259" key="2">
    <source>
        <dbReference type="Pfam" id="PF00293"/>
    </source>
</evidence>
<dbReference type="AlphaFoldDB" id="X0XWS3"/>
<feature type="domain" description="Nudix hydrolase" evidence="2">
    <location>
        <begin position="74"/>
        <end position="156"/>
    </location>
</feature>
<dbReference type="Gene3D" id="3.90.79.10">
    <property type="entry name" value="Nucleoside Triphosphate Pyrophosphohydrolase"/>
    <property type="match status" value="1"/>
</dbReference>
<dbReference type="Pfam" id="PF00293">
    <property type="entry name" value="NUDIX"/>
    <property type="match status" value="1"/>
</dbReference>
<dbReference type="InterPro" id="IPR015797">
    <property type="entry name" value="NUDIX_hydrolase-like_dom_sf"/>
</dbReference>